<protein>
    <submittedName>
        <fullName evidence="1">Uncharacterized protein</fullName>
    </submittedName>
</protein>
<dbReference type="Proteomes" id="UP000033689">
    <property type="component" value="Unassembled WGS sequence"/>
</dbReference>
<name>A0A0F3QJ49_RICBE</name>
<sequence>MNLKKKYYKAIAMRSEYKIELAPNAQRQLKKLSKQLQLTIKSLGISLYAGFPPTQQCRHGVTLKTFVDPRNKVIYFLPNKRSISLSLSSI</sequence>
<dbReference type="RefSeq" id="WP_012152292.1">
    <property type="nucleotide sequence ID" value="NZ_LAOJ01000001.1"/>
</dbReference>
<dbReference type="AlphaFoldDB" id="A0A0F3QJ49"/>
<gene>
    <name evidence="1" type="ORF">RBEMOGI_1197</name>
</gene>
<accession>A0A0F3QJ49</accession>
<evidence type="ECO:0000313" key="1">
    <source>
        <dbReference type="EMBL" id="KJV92563.1"/>
    </source>
</evidence>
<reference evidence="1 2" key="1">
    <citation type="submission" date="2015-02" db="EMBL/GenBank/DDBJ databases">
        <title>Genome Sequencing of Rickettsiales.</title>
        <authorList>
            <person name="Daugherty S.C."/>
            <person name="Su Q."/>
            <person name="Abolude K."/>
            <person name="Beier-Sexton M."/>
            <person name="Carlyon J.A."/>
            <person name="Carter R."/>
            <person name="Day N.P."/>
            <person name="Dumler S.J."/>
            <person name="Dyachenko V."/>
            <person name="Godinez A."/>
            <person name="Kurtti T.J."/>
            <person name="Lichay M."/>
            <person name="Mullins K.E."/>
            <person name="Ott S."/>
            <person name="Pappas-Brown V."/>
            <person name="Paris D.H."/>
            <person name="Patel P."/>
            <person name="Richards A.L."/>
            <person name="Sadzewicz L."/>
            <person name="Sears K."/>
            <person name="Seidman D."/>
            <person name="Sengamalay N."/>
            <person name="Stenos J."/>
            <person name="Tallon L.J."/>
            <person name="Vincent G."/>
            <person name="Fraser C.M."/>
            <person name="Munderloh U."/>
            <person name="Dunning-Hotopp J.C."/>
        </authorList>
    </citation>
    <scope>NUCLEOTIDE SEQUENCE [LARGE SCALE GENOMIC DNA]</scope>
    <source>
        <strain evidence="1 2">RML Mogi</strain>
    </source>
</reference>
<dbReference type="EMBL" id="LAOJ01000001">
    <property type="protein sequence ID" value="KJV92563.1"/>
    <property type="molecule type" value="Genomic_DNA"/>
</dbReference>
<proteinExistence type="predicted"/>
<organism evidence="1 2">
    <name type="scientific">Rickettsia bellii str. RML Mogi</name>
    <dbReference type="NCBI Taxonomy" id="1359194"/>
    <lineage>
        <taxon>Bacteria</taxon>
        <taxon>Pseudomonadati</taxon>
        <taxon>Pseudomonadota</taxon>
        <taxon>Alphaproteobacteria</taxon>
        <taxon>Rickettsiales</taxon>
        <taxon>Rickettsiaceae</taxon>
        <taxon>Rickettsieae</taxon>
        <taxon>Rickettsia</taxon>
        <taxon>belli group</taxon>
    </lineage>
</organism>
<comment type="caution">
    <text evidence="1">The sequence shown here is derived from an EMBL/GenBank/DDBJ whole genome shotgun (WGS) entry which is preliminary data.</text>
</comment>
<evidence type="ECO:0000313" key="2">
    <source>
        <dbReference type="Proteomes" id="UP000033689"/>
    </source>
</evidence>